<dbReference type="PROSITE" id="PS51186">
    <property type="entry name" value="GNAT"/>
    <property type="match status" value="1"/>
</dbReference>
<dbReference type="Gene3D" id="3.40.630.30">
    <property type="match status" value="1"/>
</dbReference>
<evidence type="ECO:0000313" key="3">
    <source>
        <dbReference type="Proteomes" id="UP000002865"/>
    </source>
</evidence>
<dbReference type="PANTHER" id="PTHR43617">
    <property type="entry name" value="L-AMINO ACID N-ACETYLTRANSFERASE"/>
    <property type="match status" value="1"/>
</dbReference>
<dbReference type="SUPFAM" id="SSF55729">
    <property type="entry name" value="Acyl-CoA N-acyltransferases (Nat)"/>
    <property type="match status" value="1"/>
</dbReference>
<reference evidence="2 3" key="1">
    <citation type="journal article" date="2012" name="PLoS ONE">
        <title>Complete Genome and Transcriptomes of Streptococcus parasanguinis FW213: Phylogenic Relations and Potential Virulence Mechanisms.</title>
        <authorList>
            <person name="Geng J."/>
            <person name="Chiu C.H."/>
            <person name="Tang P."/>
            <person name="Chen Y."/>
            <person name="Shieh H.R."/>
            <person name="Hu S."/>
            <person name="Chen Y.Y."/>
        </authorList>
    </citation>
    <scope>NUCLEOTIDE SEQUENCE [LARGE SCALE GENOMIC DNA]</scope>
    <source>
        <strain evidence="2 3">FW213</strain>
    </source>
</reference>
<dbReference type="InterPro" id="IPR050276">
    <property type="entry name" value="MshD_Acetyltransferase"/>
</dbReference>
<dbReference type="HOGENOM" id="CLU_013985_19_1_9"/>
<dbReference type="PaxDb" id="1114965-Spaf_0175"/>
<organism evidence="2 3">
    <name type="scientific">Streptococcus parasanguinis FW213</name>
    <dbReference type="NCBI Taxonomy" id="1114965"/>
    <lineage>
        <taxon>Bacteria</taxon>
        <taxon>Bacillati</taxon>
        <taxon>Bacillota</taxon>
        <taxon>Bacilli</taxon>
        <taxon>Lactobacillales</taxon>
        <taxon>Streptococcaceae</taxon>
        <taxon>Streptococcus</taxon>
    </lineage>
</organism>
<feature type="domain" description="N-acetyltransferase" evidence="1">
    <location>
        <begin position="16"/>
        <end position="183"/>
    </location>
</feature>
<dbReference type="eggNOG" id="COG1247">
    <property type="taxonomic scope" value="Bacteria"/>
</dbReference>
<dbReference type="InterPro" id="IPR016181">
    <property type="entry name" value="Acyl_CoA_acyltransferase"/>
</dbReference>
<dbReference type="EMBL" id="CP003122">
    <property type="protein sequence ID" value="AFJ25201.1"/>
    <property type="molecule type" value="Genomic_DNA"/>
</dbReference>
<dbReference type="PATRIC" id="fig|1114965.3.peg.170"/>
<evidence type="ECO:0000313" key="2">
    <source>
        <dbReference type="EMBL" id="AFJ25201.1"/>
    </source>
</evidence>
<name>I1ZJH7_STRPA</name>
<dbReference type="CDD" id="cd04301">
    <property type="entry name" value="NAT_SF"/>
    <property type="match status" value="1"/>
</dbReference>
<dbReference type="STRING" id="1114965.Spaf_0175"/>
<dbReference type="InterPro" id="IPR000182">
    <property type="entry name" value="GNAT_dom"/>
</dbReference>
<dbReference type="PANTHER" id="PTHR43617:SF22">
    <property type="entry name" value="L-AMINO ACID N-ACETYLTRANSFERASE AAAT"/>
    <property type="match status" value="1"/>
</dbReference>
<gene>
    <name evidence="2" type="ORF">Spaf_0175</name>
</gene>
<dbReference type="Pfam" id="PF00583">
    <property type="entry name" value="Acetyltransf_1"/>
    <property type="match status" value="1"/>
</dbReference>
<sequence>MSRWEKRMTKEKEVTLEIRQAESADAALVVDFLNRVGKESDYMTLDEAGIGMSPADMEHFLTVQEMADNRICLLLFLDQELAALLNITAASQRSIQHIGDVFIVVQKAYWNQGLGQILLEEGLEWAHSTGLLRKLVLNVQVRNERAIHLYKKLGFEIEGCQARGVCSAEGEFLDVYLMGKLID</sequence>
<dbReference type="AlphaFoldDB" id="I1ZJH7"/>
<dbReference type="Proteomes" id="UP000002865">
    <property type="component" value="Chromosome"/>
</dbReference>
<protein>
    <recommendedName>
        <fullName evidence="1">N-acetyltransferase domain-containing protein</fullName>
    </recommendedName>
</protein>
<dbReference type="KEGG" id="scf:Spaf_0175"/>
<accession>I1ZJH7</accession>
<dbReference type="GO" id="GO:0016747">
    <property type="term" value="F:acyltransferase activity, transferring groups other than amino-acyl groups"/>
    <property type="evidence" value="ECO:0007669"/>
    <property type="project" value="InterPro"/>
</dbReference>
<proteinExistence type="predicted"/>
<evidence type="ECO:0000259" key="1">
    <source>
        <dbReference type="PROSITE" id="PS51186"/>
    </source>
</evidence>